<accession>B3ML10</accession>
<dbReference type="InParanoid" id="B3ML10"/>
<dbReference type="InterPro" id="IPR009003">
    <property type="entry name" value="Peptidase_S1_PA"/>
</dbReference>
<dbReference type="OrthoDB" id="6261922at2759"/>
<dbReference type="InterPro" id="IPR001254">
    <property type="entry name" value="Trypsin_dom"/>
</dbReference>
<dbReference type="SMART" id="SM00020">
    <property type="entry name" value="Tryp_SPc"/>
    <property type="match status" value="1"/>
</dbReference>
<keyword evidence="3" id="KW-0732">Signal</keyword>
<evidence type="ECO:0000256" key="3">
    <source>
        <dbReference type="SAM" id="SignalP"/>
    </source>
</evidence>
<feature type="signal peptide" evidence="3">
    <location>
        <begin position="1"/>
        <end position="16"/>
    </location>
</feature>
<dbReference type="CDD" id="cd00190">
    <property type="entry name" value="Tryp_SPc"/>
    <property type="match status" value="1"/>
</dbReference>
<evidence type="ECO:0000256" key="2">
    <source>
        <dbReference type="ARBA" id="ARBA00024195"/>
    </source>
</evidence>
<dbReference type="Gene3D" id="2.40.10.10">
    <property type="entry name" value="Trypsin-like serine proteases"/>
    <property type="match status" value="1"/>
</dbReference>
<feature type="chain" id="PRO_5006454810" description="Peptidase S1 domain-containing protein" evidence="3">
    <location>
        <begin position="17"/>
        <end position="283"/>
    </location>
</feature>
<keyword evidence="1" id="KW-1015">Disulfide bond</keyword>
<gene>
    <name evidence="5" type="primary">Dana\GF19694</name>
    <name evidence="5" type="synonym">dana_GLEANR_22099</name>
    <name evidence="5" type="ORF">GF19694</name>
</gene>
<dbReference type="HOGENOM" id="CLU_006842_0_3_1"/>
<dbReference type="InterPro" id="IPR051487">
    <property type="entry name" value="Ser/Thr_Proteases_Immune/Dev"/>
</dbReference>
<dbReference type="GO" id="GO:0004252">
    <property type="term" value="F:serine-type endopeptidase activity"/>
    <property type="evidence" value="ECO:0007669"/>
    <property type="project" value="InterPro"/>
</dbReference>
<keyword evidence="6" id="KW-1185">Reference proteome</keyword>
<protein>
    <recommendedName>
        <fullName evidence="4">Peptidase S1 domain-containing protein</fullName>
    </recommendedName>
</protein>
<dbReference type="PANTHER" id="PTHR24256">
    <property type="entry name" value="TRYPTASE-RELATED"/>
    <property type="match status" value="1"/>
</dbReference>
<dbReference type="GO" id="GO:0006508">
    <property type="term" value="P:proteolysis"/>
    <property type="evidence" value="ECO:0007669"/>
    <property type="project" value="InterPro"/>
</dbReference>
<evidence type="ECO:0000313" key="5">
    <source>
        <dbReference type="EMBL" id="EDV30668.2"/>
    </source>
</evidence>
<organism evidence="5 6">
    <name type="scientific">Drosophila ananassae</name>
    <name type="common">Fruit fly</name>
    <dbReference type="NCBI Taxonomy" id="7217"/>
    <lineage>
        <taxon>Eukaryota</taxon>
        <taxon>Metazoa</taxon>
        <taxon>Ecdysozoa</taxon>
        <taxon>Arthropoda</taxon>
        <taxon>Hexapoda</taxon>
        <taxon>Insecta</taxon>
        <taxon>Pterygota</taxon>
        <taxon>Neoptera</taxon>
        <taxon>Endopterygota</taxon>
        <taxon>Diptera</taxon>
        <taxon>Brachycera</taxon>
        <taxon>Muscomorpha</taxon>
        <taxon>Ephydroidea</taxon>
        <taxon>Drosophilidae</taxon>
        <taxon>Drosophila</taxon>
        <taxon>Sophophora</taxon>
    </lineage>
</organism>
<evidence type="ECO:0000259" key="4">
    <source>
        <dbReference type="PROSITE" id="PS50240"/>
    </source>
</evidence>
<dbReference type="Proteomes" id="UP000007801">
    <property type="component" value="Unassembled WGS sequence"/>
</dbReference>
<evidence type="ECO:0000313" key="6">
    <source>
        <dbReference type="Proteomes" id="UP000007801"/>
    </source>
</evidence>
<dbReference type="InterPro" id="IPR043504">
    <property type="entry name" value="Peptidase_S1_PA_chymotrypsin"/>
</dbReference>
<evidence type="ECO:0000256" key="1">
    <source>
        <dbReference type="ARBA" id="ARBA00023157"/>
    </source>
</evidence>
<proteinExistence type="inferred from homology"/>
<dbReference type="PROSITE" id="PS50240">
    <property type="entry name" value="TRYPSIN_DOM"/>
    <property type="match status" value="1"/>
</dbReference>
<dbReference type="EMBL" id="CH902620">
    <property type="protein sequence ID" value="EDV30668.2"/>
    <property type="molecule type" value="Genomic_DNA"/>
</dbReference>
<dbReference type="Pfam" id="PF00089">
    <property type="entry name" value="Trypsin"/>
    <property type="match status" value="1"/>
</dbReference>
<feature type="domain" description="Peptidase S1" evidence="4">
    <location>
        <begin position="34"/>
        <end position="265"/>
    </location>
</feature>
<reference evidence="5 6" key="1">
    <citation type="journal article" date="2007" name="Nature">
        <title>Evolution of genes and genomes on the Drosophila phylogeny.</title>
        <authorList>
            <consortium name="Drosophila 12 Genomes Consortium"/>
            <person name="Clark A.G."/>
            <person name="Eisen M.B."/>
            <person name="Smith D.R."/>
            <person name="Bergman C.M."/>
            <person name="Oliver B."/>
            <person name="Markow T.A."/>
            <person name="Kaufman T.C."/>
            <person name="Kellis M."/>
            <person name="Gelbart W."/>
            <person name="Iyer V.N."/>
            <person name="Pollard D.A."/>
            <person name="Sackton T.B."/>
            <person name="Larracuente A.M."/>
            <person name="Singh N.D."/>
            <person name="Abad J.P."/>
            <person name="Abt D.N."/>
            <person name="Adryan B."/>
            <person name="Aguade M."/>
            <person name="Akashi H."/>
            <person name="Anderson W.W."/>
            <person name="Aquadro C.F."/>
            <person name="Ardell D.H."/>
            <person name="Arguello R."/>
            <person name="Artieri C.G."/>
            <person name="Barbash D.A."/>
            <person name="Barker D."/>
            <person name="Barsanti P."/>
            <person name="Batterham P."/>
            <person name="Batzoglou S."/>
            <person name="Begun D."/>
            <person name="Bhutkar A."/>
            <person name="Blanco E."/>
            <person name="Bosak S.A."/>
            <person name="Bradley R.K."/>
            <person name="Brand A.D."/>
            <person name="Brent M.R."/>
            <person name="Brooks A.N."/>
            <person name="Brown R.H."/>
            <person name="Butlin R.K."/>
            <person name="Caggese C."/>
            <person name="Calvi B.R."/>
            <person name="Bernardo de Carvalho A."/>
            <person name="Caspi A."/>
            <person name="Castrezana S."/>
            <person name="Celniker S.E."/>
            <person name="Chang J.L."/>
            <person name="Chapple C."/>
            <person name="Chatterji S."/>
            <person name="Chinwalla A."/>
            <person name="Civetta A."/>
            <person name="Clifton S.W."/>
            <person name="Comeron J.M."/>
            <person name="Costello J.C."/>
            <person name="Coyne J.A."/>
            <person name="Daub J."/>
            <person name="David R.G."/>
            <person name="Delcher A.L."/>
            <person name="Delehaunty K."/>
            <person name="Do C.B."/>
            <person name="Ebling H."/>
            <person name="Edwards K."/>
            <person name="Eickbush T."/>
            <person name="Evans J.D."/>
            <person name="Filipski A."/>
            <person name="Findeiss S."/>
            <person name="Freyhult E."/>
            <person name="Fulton L."/>
            <person name="Fulton R."/>
            <person name="Garcia A.C."/>
            <person name="Gardiner A."/>
            <person name="Garfield D.A."/>
            <person name="Garvin B.E."/>
            <person name="Gibson G."/>
            <person name="Gilbert D."/>
            <person name="Gnerre S."/>
            <person name="Godfrey J."/>
            <person name="Good R."/>
            <person name="Gotea V."/>
            <person name="Gravely B."/>
            <person name="Greenberg A.J."/>
            <person name="Griffiths-Jones S."/>
            <person name="Gross S."/>
            <person name="Guigo R."/>
            <person name="Gustafson E.A."/>
            <person name="Haerty W."/>
            <person name="Hahn M.W."/>
            <person name="Halligan D.L."/>
            <person name="Halpern A.L."/>
            <person name="Halter G.M."/>
            <person name="Han M.V."/>
            <person name="Heger A."/>
            <person name="Hillier L."/>
            <person name="Hinrichs A.S."/>
            <person name="Holmes I."/>
            <person name="Hoskins R.A."/>
            <person name="Hubisz M.J."/>
            <person name="Hultmark D."/>
            <person name="Huntley M.A."/>
            <person name="Jaffe D.B."/>
            <person name="Jagadeeshan S."/>
            <person name="Jeck W.R."/>
            <person name="Johnson J."/>
            <person name="Jones C.D."/>
            <person name="Jordan W.C."/>
            <person name="Karpen G.H."/>
            <person name="Kataoka E."/>
            <person name="Keightley P.D."/>
            <person name="Kheradpour P."/>
            <person name="Kirkness E.F."/>
            <person name="Koerich L.B."/>
            <person name="Kristiansen K."/>
            <person name="Kudrna D."/>
            <person name="Kulathinal R.J."/>
            <person name="Kumar S."/>
            <person name="Kwok R."/>
            <person name="Lander E."/>
            <person name="Langley C.H."/>
            <person name="Lapoint R."/>
            <person name="Lazzaro B.P."/>
            <person name="Lee S.J."/>
            <person name="Levesque L."/>
            <person name="Li R."/>
            <person name="Lin C.F."/>
            <person name="Lin M.F."/>
            <person name="Lindblad-Toh K."/>
            <person name="Llopart A."/>
            <person name="Long M."/>
            <person name="Low L."/>
            <person name="Lozovsky E."/>
            <person name="Lu J."/>
            <person name="Luo M."/>
            <person name="Machado C.A."/>
            <person name="Makalowski W."/>
            <person name="Marzo M."/>
            <person name="Matsuda M."/>
            <person name="Matzkin L."/>
            <person name="McAllister B."/>
            <person name="McBride C.S."/>
            <person name="McKernan B."/>
            <person name="McKernan K."/>
            <person name="Mendez-Lago M."/>
            <person name="Minx P."/>
            <person name="Mollenhauer M.U."/>
            <person name="Montooth K."/>
            <person name="Mount S.M."/>
            <person name="Mu X."/>
            <person name="Myers E."/>
            <person name="Negre B."/>
            <person name="Newfeld S."/>
            <person name="Nielsen R."/>
            <person name="Noor M.A."/>
            <person name="O'Grady P."/>
            <person name="Pachter L."/>
            <person name="Papaceit M."/>
            <person name="Parisi M.J."/>
            <person name="Parisi M."/>
            <person name="Parts L."/>
            <person name="Pedersen J.S."/>
            <person name="Pesole G."/>
            <person name="Phillippy A.M."/>
            <person name="Ponting C.P."/>
            <person name="Pop M."/>
            <person name="Porcelli D."/>
            <person name="Powell J.R."/>
            <person name="Prohaska S."/>
            <person name="Pruitt K."/>
            <person name="Puig M."/>
            <person name="Quesneville H."/>
            <person name="Ram K.R."/>
            <person name="Rand D."/>
            <person name="Rasmussen M.D."/>
            <person name="Reed L.K."/>
            <person name="Reenan R."/>
            <person name="Reily A."/>
            <person name="Remington K.A."/>
            <person name="Rieger T.T."/>
            <person name="Ritchie M.G."/>
            <person name="Robin C."/>
            <person name="Rogers Y.H."/>
            <person name="Rohde C."/>
            <person name="Rozas J."/>
            <person name="Rubenfield M.J."/>
            <person name="Ruiz A."/>
            <person name="Russo S."/>
            <person name="Salzberg S.L."/>
            <person name="Sanchez-Gracia A."/>
            <person name="Saranga D.J."/>
            <person name="Sato H."/>
            <person name="Schaeffer S.W."/>
            <person name="Schatz M.C."/>
            <person name="Schlenke T."/>
            <person name="Schwartz R."/>
            <person name="Segarra C."/>
            <person name="Singh R.S."/>
            <person name="Sirot L."/>
            <person name="Sirota M."/>
            <person name="Sisneros N.B."/>
            <person name="Smith C.D."/>
            <person name="Smith T.F."/>
            <person name="Spieth J."/>
            <person name="Stage D.E."/>
            <person name="Stark A."/>
            <person name="Stephan W."/>
            <person name="Strausberg R.L."/>
            <person name="Strempel S."/>
            <person name="Sturgill D."/>
            <person name="Sutton G."/>
            <person name="Sutton G.G."/>
            <person name="Tao W."/>
            <person name="Teichmann S."/>
            <person name="Tobari Y.N."/>
            <person name="Tomimura Y."/>
            <person name="Tsolas J.M."/>
            <person name="Valente V.L."/>
            <person name="Venter E."/>
            <person name="Venter J.C."/>
            <person name="Vicario S."/>
            <person name="Vieira F.G."/>
            <person name="Vilella A.J."/>
            <person name="Villasante A."/>
            <person name="Walenz B."/>
            <person name="Wang J."/>
            <person name="Wasserman M."/>
            <person name="Watts T."/>
            <person name="Wilson D."/>
            <person name="Wilson R.K."/>
            <person name="Wing R.A."/>
            <person name="Wolfner M.F."/>
            <person name="Wong A."/>
            <person name="Wong G.K."/>
            <person name="Wu C.I."/>
            <person name="Wu G."/>
            <person name="Yamamoto D."/>
            <person name="Yang H.P."/>
            <person name="Yang S.P."/>
            <person name="Yorke J.A."/>
            <person name="Yoshida K."/>
            <person name="Zdobnov E."/>
            <person name="Zhang P."/>
            <person name="Zhang Y."/>
            <person name="Zimin A.V."/>
            <person name="Baldwin J."/>
            <person name="Abdouelleil A."/>
            <person name="Abdulkadir J."/>
            <person name="Abebe A."/>
            <person name="Abera B."/>
            <person name="Abreu J."/>
            <person name="Acer S.C."/>
            <person name="Aftuck L."/>
            <person name="Alexander A."/>
            <person name="An P."/>
            <person name="Anderson E."/>
            <person name="Anderson S."/>
            <person name="Arachi H."/>
            <person name="Azer M."/>
            <person name="Bachantsang P."/>
            <person name="Barry A."/>
            <person name="Bayul T."/>
            <person name="Berlin A."/>
            <person name="Bessette D."/>
            <person name="Bloom T."/>
            <person name="Blye J."/>
            <person name="Boguslavskiy L."/>
            <person name="Bonnet C."/>
            <person name="Boukhgalter B."/>
            <person name="Bourzgui I."/>
            <person name="Brown A."/>
            <person name="Cahill P."/>
            <person name="Channer S."/>
            <person name="Cheshatsang Y."/>
            <person name="Chuda L."/>
            <person name="Citroen M."/>
            <person name="Collymore A."/>
            <person name="Cooke P."/>
            <person name="Costello M."/>
            <person name="D'Aco K."/>
            <person name="Daza R."/>
            <person name="De Haan G."/>
            <person name="DeGray S."/>
            <person name="DeMaso C."/>
            <person name="Dhargay N."/>
            <person name="Dooley K."/>
            <person name="Dooley E."/>
            <person name="Doricent M."/>
            <person name="Dorje P."/>
            <person name="Dorjee K."/>
            <person name="Dupes A."/>
            <person name="Elong R."/>
            <person name="Falk J."/>
            <person name="Farina A."/>
            <person name="Faro S."/>
            <person name="Ferguson D."/>
            <person name="Fisher S."/>
            <person name="Foley C.D."/>
            <person name="Franke A."/>
            <person name="Friedrich D."/>
            <person name="Gadbois L."/>
            <person name="Gearin G."/>
            <person name="Gearin C.R."/>
            <person name="Giannoukos G."/>
            <person name="Goode T."/>
            <person name="Graham J."/>
            <person name="Grandbois E."/>
            <person name="Grewal S."/>
            <person name="Gyaltsen K."/>
            <person name="Hafez N."/>
            <person name="Hagos B."/>
            <person name="Hall J."/>
            <person name="Henson C."/>
            <person name="Hollinger A."/>
            <person name="Honan T."/>
            <person name="Huard M.D."/>
            <person name="Hughes L."/>
            <person name="Hurhula B."/>
            <person name="Husby M.E."/>
            <person name="Kamat A."/>
            <person name="Kanga B."/>
            <person name="Kashin S."/>
            <person name="Khazanovich D."/>
            <person name="Kisner P."/>
            <person name="Lance K."/>
            <person name="Lara M."/>
            <person name="Lee W."/>
            <person name="Lennon N."/>
            <person name="Letendre F."/>
            <person name="LeVine R."/>
            <person name="Lipovsky A."/>
            <person name="Liu X."/>
            <person name="Liu J."/>
            <person name="Liu S."/>
            <person name="Lokyitsang T."/>
            <person name="Lokyitsang Y."/>
            <person name="Lubonja R."/>
            <person name="Lui A."/>
            <person name="MacDonald P."/>
            <person name="Magnisalis V."/>
            <person name="Maru K."/>
            <person name="Matthews C."/>
            <person name="McCusker W."/>
            <person name="McDonough S."/>
            <person name="Mehta T."/>
            <person name="Meldrim J."/>
            <person name="Meneus L."/>
            <person name="Mihai O."/>
            <person name="Mihalev A."/>
            <person name="Mihova T."/>
            <person name="Mittelman R."/>
            <person name="Mlenga V."/>
            <person name="Montmayeur A."/>
            <person name="Mulrain L."/>
            <person name="Navidi A."/>
            <person name="Naylor J."/>
            <person name="Negash T."/>
            <person name="Nguyen T."/>
            <person name="Nguyen N."/>
            <person name="Nicol R."/>
            <person name="Norbu C."/>
            <person name="Norbu N."/>
            <person name="Novod N."/>
            <person name="O'Neill B."/>
            <person name="Osman S."/>
            <person name="Markiewicz E."/>
            <person name="Oyono O.L."/>
            <person name="Patti C."/>
            <person name="Phunkhang P."/>
            <person name="Pierre F."/>
            <person name="Priest M."/>
            <person name="Raghuraman S."/>
            <person name="Rege F."/>
            <person name="Reyes R."/>
            <person name="Rise C."/>
            <person name="Rogov P."/>
            <person name="Ross K."/>
            <person name="Ryan E."/>
            <person name="Settipalli S."/>
            <person name="Shea T."/>
            <person name="Sherpa N."/>
            <person name="Shi L."/>
            <person name="Shih D."/>
            <person name="Sparrow T."/>
            <person name="Spaulding J."/>
            <person name="Stalker J."/>
            <person name="Stange-Thomann N."/>
            <person name="Stavropoulos S."/>
            <person name="Stone C."/>
            <person name="Strader C."/>
            <person name="Tesfaye S."/>
            <person name="Thomson T."/>
            <person name="Thoulutsang Y."/>
            <person name="Thoulutsang D."/>
            <person name="Topham K."/>
            <person name="Topping I."/>
            <person name="Tsamla T."/>
            <person name="Vassiliev H."/>
            <person name="Vo A."/>
            <person name="Wangchuk T."/>
            <person name="Wangdi T."/>
            <person name="Weiand M."/>
            <person name="Wilkinson J."/>
            <person name="Wilson A."/>
            <person name="Yadav S."/>
            <person name="Young G."/>
            <person name="Yu Q."/>
            <person name="Zembek L."/>
            <person name="Zhong D."/>
            <person name="Zimmer A."/>
            <person name="Zwirko Z."/>
            <person name="Jaffe D.B."/>
            <person name="Alvarez P."/>
            <person name="Brockman W."/>
            <person name="Butler J."/>
            <person name="Chin C."/>
            <person name="Gnerre S."/>
            <person name="Grabherr M."/>
            <person name="Kleber M."/>
            <person name="Mauceli E."/>
            <person name="MacCallum I."/>
        </authorList>
    </citation>
    <scope>NUCLEOTIDE SEQUENCE [LARGE SCALE GENOMIC DNA]</scope>
    <source>
        <strain evidence="6">Tucson 14024-0371.13</strain>
    </source>
</reference>
<keyword evidence="5" id="KW-0378">Hydrolase</keyword>
<sequence>MITATTWLLLLSSAFGHLSRVSKCGSNNRSGVDFLGSYRGKETSPGQYPWVLAALDCRDSLTRYIGGGSLIASSVVLSSVQVLRDTSEADLLVRAGEWNVSTTTEMYSHVDRPVKRIVRHEQFNNQNGDNDVALLFLTLAFPAQPNIRPVCLAEEPAAFGGVGCFYNGWGMEETNSLEYPNVLKKVTIIVKSNVSSISLSDNFILGQATNRNIGCKGESGSPLVCPVPRNPNSFEQIGILICKDGRPSLFTNVAKFLPWINKQVEDIAQNDDYETNSKNILVY</sequence>
<comment type="similarity">
    <text evidence="2">Belongs to the peptidase S1 family. CLIP subfamily.</text>
</comment>
<dbReference type="eggNOG" id="KOG3627">
    <property type="taxonomic scope" value="Eukaryota"/>
</dbReference>
<dbReference type="STRING" id="7217.B3ML10"/>
<dbReference type="SUPFAM" id="SSF50494">
    <property type="entry name" value="Trypsin-like serine proteases"/>
    <property type="match status" value="1"/>
</dbReference>
<dbReference type="AlphaFoldDB" id="B3ML10"/>
<name>B3ML10_DROAN</name>
<dbReference type="SMR" id="B3ML10"/>